<comment type="similarity">
    <text evidence="2 4">Belongs to the AB hydrolase superfamily. Lipase family.</text>
</comment>
<protein>
    <recommendedName>
        <fullName evidence="6">Lipase domain-containing protein</fullName>
    </recommendedName>
</protein>
<evidence type="ECO:0000256" key="3">
    <source>
        <dbReference type="ARBA" id="ARBA00022525"/>
    </source>
</evidence>
<keyword evidence="8" id="KW-1185">Reference proteome</keyword>
<dbReference type="SUPFAM" id="SSF53474">
    <property type="entry name" value="alpha/beta-Hydrolases"/>
    <property type="match status" value="1"/>
</dbReference>
<reference evidence="7 8" key="1">
    <citation type="submission" date="2020-11" db="EMBL/GenBank/DDBJ databases">
        <authorList>
            <person name="Wallbank WR R."/>
            <person name="Pardo Diaz C."/>
            <person name="Kozak K."/>
            <person name="Martin S."/>
            <person name="Jiggins C."/>
            <person name="Moest M."/>
            <person name="Warren A I."/>
            <person name="Generalovic N T."/>
            <person name="Byers J.R.P. K."/>
            <person name="Montejo-Kovacevich G."/>
            <person name="Yen C E."/>
        </authorList>
    </citation>
    <scope>NUCLEOTIDE SEQUENCE [LARGE SCALE GENOMIC DNA]</scope>
</reference>
<dbReference type="Gene3D" id="3.40.50.1820">
    <property type="entry name" value="alpha/beta hydrolase"/>
    <property type="match status" value="1"/>
</dbReference>
<name>A0A7R8UF06_HERIL</name>
<dbReference type="InParanoid" id="A0A7R8UF06"/>
<dbReference type="PRINTS" id="PR00821">
    <property type="entry name" value="TAGLIPASE"/>
</dbReference>
<dbReference type="InterPro" id="IPR029058">
    <property type="entry name" value="AB_hydrolase_fold"/>
</dbReference>
<comment type="subcellular location">
    <subcellularLocation>
        <location evidence="1">Secreted</location>
    </subcellularLocation>
</comment>
<evidence type="ECO:0000313" key="8">
    <source>
        <dbReference type="Proteomes" id="UP000594454"/>
    </source>
</evidence>
<dbReference type="PRINTS" id="PR00825">
    <property type="entry name" value="DOLALLERGEN"/>
</dbReference>
<feature type="domain" description="Lipase" evidence="6">
    <location>
        <begin position="47"/>
        <end position="334"/>
    </location>
</feature>
<gene>
    <name evidence="7" type="ORF">HERILL_LOCUS2559</name>
</gene>
<dbReference type="PANTHER" id="PTHR11610:SF150">
    <property type="entry name" value="FI01825P-RELATED"/>
    <property type="match status" value="1"/>
</dbReference>
<feature type="signal peptide" evidence="5">
    <location>
        <begin position="1"/>
        <end position="17"/>
    </location>
</feature>
<proteinExistence type="inferred from homology"/>
<dbReference type="Proteomes" id="UP000594454">
    <property type="component" value="Chromosome 1"/>
</dbReference>
<dbReference type="FunCoup" id="A0A7R8UF06">
    <property type="interactions" value="215"/>
</dbReference>
<dbReference type="CDD" id="cd00707">
    <property type="entry name" value="Pancreat_lipase_like"/>
    <property type="match status" value="1"/>
</dbReference>
<dbReference type="OrthoDB" id="199913at2759"/>
<evidence type="ECO:0000313" key="7">
    <source>
        <dbReference type="EMBL" id="CAD7079339.1"/>
    </source>
</evidence>
<sequence>MKVVFALVVVGVSAILASPIDYNPDEWTLIPDSDYNMHLVSLSDVTFKKALAERSDFAVNFYLYTKKNPTTAQQIATGDADALRDSHFDAKNPTRFIVHGWRQSYTSEMNTEIRDKYFARGDFNVFVVGWSAGADTLDYIKAAGNTMTAGKKLAAFIDFVVESGKLNTDDTYLIGHSLGAHVVGIGGKNVSKGKINTIFGLDAALPLFFISEPSKRLAKGDALYVESIHTDGGILGFEEPIGNASFYPNYGNDQPGCGLDLTTACSHARSCTYFAESLSSPDEFLAVKCPEYSEITGRDCSTRGATARMGGQPSNYGRGVEGMYYLPVNSNYPYATGRV</sequence>
<dbReference type="GO" id="GO:0017171">
    <property type="term" value="F:serine hydrolase activity"/>
    <property type="evidence" value="ECO:0007669"/>
    <property type="project" value="TreeGrafter"/>
</dbReference>
<dbReference type="EMBL" id="LR899009">
    <property type="protein sequence ID" value="CAD7079339.1"/>
    <property type="molecule type" value="Genomic_DNA"/>
</dbReference>
<feature type="chain" id="PRO_5030800609" description="Lipase domain-containing protein" evidence="5">
    <location>
        <begin position="18"/>
        <end position="339"/>
    </location>
</feature>
<dbReference type="InterPro" id="IPR013818">
    <property type="entry name" value="Lipase"/>
</dbReference>
<dbReference type="PANTHER" id="PTHR11610">
    <property type="entry name" value="LIPASE"/>
    <property type="match status" value="1"/>
</dbReference>
<evidence type="ECO:0000256" key="4">
    <source>
        <dbReference type="RuleBase" id="RU004262"/>
    </source>
</evidence>
<dbReference type="GO" id="GO:0016298">
    <property type="term" value="F:lipase activity"/>
    <property type="evidence" value="ECO:0007669"/>
    <property type="project" value="InterPro"/>
</dbReference>
<dbReference type="OMA" id="APYGNIH"/>
<accession>A0A7R8UF06</accession>
<dbReference type="InterPro" id="IPR000734">
    <property type="entry name" value="TAG_lipase"/>
</dbReference>
<dbReference type="FunFam" id="3.40.50.1820:FF:000076">
    <property type="entry name" value="phospholipase A1"/>
    <property type="match status" value="1"/>
</dbReference>
<dbReference type="AlphaFoldDB" id="A0A7R8UF06"/>
<dbReference type="GO" id="GO:0016042">
    <property type="term" value="P:lipid catabolic process"/>
    <property type="evidence" value="ECO:0007669"/>
    <property type="project" value="TreeGrafter"/>
</dbReference>
<evidence type="ECO:0000256" key="5">
    <source>
        <dbReference type="SAM" id="SignalP"/>
    </source>
</evidence>
<keyword evidence="3" id="KW-0964">Secreted</keyword>
<dbReference type="InterPro" id="IPR033906">
    <property type="entry name" value="Lipase_N"/>
</dbReference>
<keyword evidence="5" id="KW-0732">Signal</keyword>
<organism evidence="7 8">
    <name type="scientific">Hermetia illucens</name>
    <name type="common">Black soldier fly</name>
    <dbReference type="NCBI Taxonomy" id="343691"/>
    <lineage>
        <taxon>Eukaryota</taxon>
        <taxon>Metazoa</taxon>
        <taxon>Ecdysozoa</taxon>
        <taxon>Arthropoda</taxon>
        <taxon>Hexapoda</taxon>
        <taxon>Insecta</taxon>
        <taxon>Pterygota</taxon>
        <taxon>Neoptera</taxon>
        <taxon>Endopterygota</taxon>
        <taxon>Diptera</taxon>
        <taxon>Brachycera</taxon>
        <taxon>Stratiomyomorpha</taxon>
        <taxon>Stratiomyidae</taxon>
        <taxon>Hermetiinae</taxon>
        <taxon>Hermetia</taxon>
    </lineage>
</organism>
<dbReference type="Pfam" id="PF00151">
    <property type="entry name" value="Lipase"/>
    <property type="match status" value="1"/>
</dbReference>
<evidence type="ECO:0000256" key="1">
    <source>
        <dbReference type="ARBA" id="ARBA00004613"/>
    </source>
</evidence>
<dbReference type="GO" id="GO:0005615">
    <property type="term" value="C:extracellular space"/>
    <property type="evidence" value="ECO:0007669"/>
    <property type="project" value="TreeGrafter"/>
</dbReference>
<dbReference type="InterPro" id="IPR002334">
    <property type="entry name" value="Allerg_PlipaseA1"/>
</dbReference>
<evidence type="ECO:0000256" key="2">
    <source>
        <dbReference type="ARBA" id="ARBA00010701"/>
    </source>
</evidence>
<evidence type="ECO:0000259" key="6">
    <source>
        <dbReference type="Pfam" id="PF00151"/>
    </source>
</evidence>